<dbReference type="PANTHER" id="PTHR33713">
    <property type="entry name" value="ANTITOXIN YAFN-RELATED"/>
    <property type="match status" value="1"/>
</dbReference>
<dbReference type="InterPro" id="IPR006442">
    <property type="entry name" value="Antitoxin_Phd/YefM"/>
</dbReference>
<dbReference type="PANTHER" id="PTHR33713:SF9">
    <property type="entry name" value="ANTITOXIN"/>
    <property type="match status" value="1"/>
</dbReference>
<comment type="function">
    <text evidence="2">Antitoxin component of a type II toxin-antitoxin (TA) system.</text>
</comment>
<dbReference type="Pfam" id="PF02604">
    <property type="entry name" value="PhdYeFM_antitox"/>
    <property type="match status" value="1"/>
</dbReference>
<dbReference type="InterPro" id="IPR051405">
    <property type="entry name" value="phD/YefM_antitoxin"/>
</dbReference>
<comment type="similarity">
    <text evidence="1 2">Belongs to the phD/YefM antitoxin family.</text>
</comment>
<evidence type="ECO:0000313" key="4">
    <source>
        <dbReference type="Proteomes" id="UP001229209"/>
    </source>
</evidence>
<protein>
    <recommendedName>
        <fullName evidence="2">Antitoxin</fullName>
    </recommendedName>
</protein>
<dbReference type="InterPro" id="IPR036165">
    <property type="entry name" value="YefM-like_sf"/>
</dbReference>
<gene>
    <name evidence="3" type="ORF">J2S04_002790</name>
</gene>
<accession>A0ABT9M0B8</accession>
<dbReference type="EMBL" id="JAURUO010000023">
    <property type="protein sequence ID" value="MDP9729816.1"/>
    <property type="molecule type" value="Genomic_DNA"/>
</dbReference>
<evidence type="ECO:0000313" key="3">
    <source>
        <dbReference type="EMBL" id="MDP9729816.1"/>
    </source>
</evidence>
<dbReference type="RefSeq" id="WP_203114168.1">
    <property type="nucleotide sequence ID" value="NZ_JAURUO010000023.1"/>
</dbReference>
<reference evidence="3 4" key="1">
    <citation type="submission" date="2023-07" db="EMBL/GenBank/DDBJ databases">
        <title>Genomic Encyclopedia of Type Strains, Phase IV (KMG-IV): sequencing the most valuable type-strain genomes for metagenomic binning, comparative biology and taxonomic classification.</title>
        <authorList>
            <person name="Goeker M."/>
        </authorList>
    </citation>
    <scope>NUCLEOTIDE SEQUENCE [LARGE SCALE GENOMIC DNA]</scope>
    <source>
        <strain evidence="3 4">DSM 25924</strain>
    </source>
</reference>
<sequence>MSSEWQIQEAKNRLSQLIKDVSRDGPQIITVRGKPTAVLLSIEEYRRLTHSPIKLTEFFRESPLHDEELLIERNSDWGREVEL</sequence>
<dbReference type="Gene3D" id="3.40.1620.10">
    <property type="entry name" value="YefM-like domain"/>
    <property type="match status" value="1"/>
</dbReference>
<name>A0ABT9M0B8_9BACL</name>
<comment type="caution">
    <text evidence="3">The sequence shown here is derived from an EMBL/GenBank/DDBJ whole genome shotgun (WGS) entry which is preliminary data.</text>
</comment>
<dbReference type="SUPFAM" id="SSF143120">
    <property type="entry name" value="YefM-like"/>
    <property type="match status" value="1"/>
</dbReference>
<keyword evidence="4" id="KW-1185">Reference proteome</keyword>
<evidence type="ECO:0000256" key="1">
    <source>
        <dbReference type="ARBA" id="ARBA00009981"/>
    </source>
</evidence>
<evidence type="ECO:0000256" key="2">
    <source>
        <dbReference type="RuleBase" id="RU362080"/>
    </source>
</evidence>
<organism evidence="3 4">
    <name type="scientific">Alicyclobacillus tolerans</name>
    <dbReference type="NCBI Taxonomy" id="90970"/>
    <lineage>
        <taxon>Bacteria</taxon>
        <taxon>Bacillati</taxon>
        <taxon>Bacillota</taxon>
        <taxon>Bacilli</taxon>
        <taxon>Bacillales</taxon>
        <taxon>Alicyclobacillaceae</taxon>
        <taxon>Alicyclobacillus</taxon>
    </lineage>
</organism>
<proteinExistence type="inferred from homology"/>
<dbReference type="NCBIfam" id="TIGR01552">
    <property type="entry name" value="phd_fam"/>
    <property type="match status" value="1"/>
</dbReference>
<dbReference type="Proteomes" id="UP001229209">
    <property type="component" value="Unassembled WGS sequence"/>
</dbReference>